<feature type="transmembrane region" description="Helical" evidence="1">
    <location>
        <begin position="66"/>
        <end position="92"/>
    </location>
</feature>
<dbReference type="Proteomes" id="UP000299102">
    <property type="component" value="Unassembled WGS sequence"/>
</dbReference>
<dbReference type="EMBL" id="BGZK01000055">
    <property type="protein sequence ID" value="GBP13068.1"/>
    <property type="molecule type" value="Genomic_DNA"/>
</dbReference>
<keyword evidence="1" id="KW-1133">Transmembrane helix</keyword>
<keyword evidence="3" id="KW-1185">Reference proteome</keyword>
<protein>
    <submittedName>
        <fullName evidence="2">Uncharacterized protein</fullName>
    </submittedName>
</protein>
<gene>
    <name evidence="2" type="ORF">EVAR_93044_1</name>
</gene>
<comment type="caution">
    <text evidence="2">The sequence shown here is derived from an EMBL/GenBank/DDBJ whole genome shotgun (WGS) entry which is preliminary data.</text>
</comment>
<reference evidence="2 3" key="1">
    <citation type="journal article" date="2019" name="Commun. Biol.">
        <title>The bagworm genome reveals a unique fibroin gene that provides high tensile strength.</title>
        <authorList>
            <person name="Kono N."/>
            <person name="Nakamura H."/>
            <person name="Ohtoshi R."/>
            <person name="Tomita M."/>
            <person name="Numata K."/>
            <person name="Arakawa K."/>
        </authorList>
    </citation>
    <scope>NUCLEOTIDE SEQUENCE [LARGE SCALE GENOMIC DNA]</scope>
</reference>
<keyword evidence="1" id="KW-0812">Transmembrane</keyword>
<evidence type="ECO:0000313" key="3">
    <source>
        <dbReference type="Proteomes" id="UP000299102"/>
    </source>
</evidence>
<accession>A0A4C1TI16</accession>
<evidence type="ECO:0000313" key="2">
    <source>
        <dbReference type="EMBL" id="GBP13068.1"/>
    </source>
</evidence>
<sequence>MQKQTFLCIFILCKETRGRHARPAGRCIASIGSVHGRARRSSHAHAPRGGAGRATHIQPGAREPAIAAFVVALALLSIASWALINLCALVFIRDSVECNV</sequence>
<organism evidence="2 3">
    <name type="scientific">Eumeta variegata</name>
    <name type="common">Bagworm moth</name>
    <name type="synonym">Eumeta japonica</name>
    <dbReference type="NCBI Taxonomy" id="151549"/>
    <lineage>
        <taxon>Eukaryota</taxon>
        <taxon>Metazoa</taxon>
        <taxon>Ecdysozoa</taxon>
        <taxon>Arthropoda</taxon>
        <taxon>Hexapoda</taxon>
        <taxon>Insecta</taxon>
        <taxon>Pterygota</taxon>
        <taxon>Neoptera</taxon>
        <taxon>Endopterygota</taxon>
        <taxon>Lepidoptera</taxon>
        <taxon>Glossata</taxon>
        <taxon>Ditrysia</taxon>
        <taxon>Tineoidea</taxon>
        <taxon>Psychidae</taxon>
        <taxon>Oiketicinae</taxon>
        <taxon>Eumeta</taxon>
    </lineage>
</organism>
<name>A0A4C1TI16_EUMVA</name>
<evidence type="ECO:0000256" key="1">
    <source>
        <dbReference type="SAM" id="Phobius"/>
    </source>
</evidence>
<proteinExistence type="predicted"/>
<dbReference type="AlphaFoldDB" id="A0A4C1TI16"/>
<keyword evidence="1" id="KW-0472">Membrane</keyword>